<dbReference type="SUPFAM" id="SSF51197">
    <property type="entry name" value="Clavaminate synthase-like"/>
    <property type="match status" value="1"/>
</dbReference>
<gene>
    <name evidence="4" type="ORF">HMPREF1541_01150</name>
</gene>
<protein>
    <recommendedName>
        <fullName evidence="6">Fe2OG dioxygenase domain-containing protein</fullName>
    </recommendedName>
</protein>
<dbReference type="InterPro" id="IPR027443">
    <property type="entry name" value="IPNS-like_sf"/>
</dbReference>
<dbReference type="GeneID" id="19968489"/>
<evidence type="ECO:0000313" key="5">
    <source>
        <dbReference type="Proteomes" id="UP000030752"/>
    </source>
</evidence>
<dbReference type="HOGENOM" id="CLU_748130_0_0_1"/>
<dbReference type="Gene3D" id="2.60.120.330">
    <property type="entry name" value="B-lactam Antibiotic, Isopenicillin N Synthase, Chain"/>
    <property type="match status" value="1"/>
</dbReference>
<dbReference type="EMBL" id="KB822711">
    <property type="protein sequence ID" value="ETN46960.1"/>
    <property type="molecule type" value="Genomic_DNA"/>
</dbReference>
<keyword evidence="5" id="KW-1185">Reference proteome</keyword>
<dbReference type="eggNOG" id="ENOG502S6G6">
    <property type="taxonomic scope" value="Eukaryota"/>
</dbReference>
<dbReference type="AlphaFoldDB" id="W2SEB6"/>
<keyword evidence="2" id="KW-0175">Coiled coil</keyword>
<proteinExistence type="inferred from homology"/>
<evidence type="ECO:0008006" key="6">
    <source>
        <dbReference type="Google" id="ProtNLM"/>
    </source>
</evidence>
<dbReference type="STRING" id="1220924.W2SEB6"/>
<comment type="similarity">
    <text evidence="1">Belongs to the iron/ascorbate-dependent oxidoreductase family.</text>
</comment>
<sequence length="324" mass="35889">MDERPVFNPGSELQRGEFLPPPTPPPLLSQAALHTLIRQGWIPLTLPTHLNTHTAALFSELKAYFALPTASKRNIYPPKPGTEWGHYAIPSEKQFLTLRCTVHPDSTLESTAEQVWRDAATLLHRILCDVARESDLPCSVWDDMLDGTLSLPSDEADVSGTLLRMFEYEPEAGYAGEHTDLGLLTLCVGTRPGLECLDMEASVKQGMEIWVEPEGPVVLVGQTLRGLSEGGINAGVHRVRATKEGRLSVVFALRHGWRKEVDLGWFGGEGKVKPRELYERLKVGVVNVNATTRVRDNQRAELEKLRAKEAAEQEQIRKATVGMG</sequence>
<evidence type="ECO:0000256" key="3">
    <source>
        <dbReference type="SAM" id="MobiDB-lite"/>
    </source>
</evidence>
<dbReference type="OrthoDB" id="288590at2759"/>
<feature type="coiled-coil region" evidence="2">
    <location>
        <begin position="288"/>
        <end position="317"/>
    </location>
</feature>
<dbReference type="PANTHER" id="PTHR47990">
    <property type="entry name" value="2-OXOGLUTARATE (2OG) AND FE(II)-DEPENDENT OXYGENASE SUPERFAMILY PROTEIN-RELATED"/>
    <property type="match status" value="1"/>
</dbReference>
<feature type="region of interest" description="Disordered" evidence="3">
    <location>
        <begin position="1"/>
        <end position="25"/>
    </location>
</feature>
<evidence type="ECO:0000256" key="1">
    <source>
        <dbReference type="ARBA" id="ARBA00008056"/>
    </source>
</evidence>
<accession>W2SEB6</accession>
<organism evidence="4 5">
    <name type="scientific">Cyphellophora europaea (strain CBS 101466)</name>
    <name type="common">Phialophora europaea</name>
    <dbReference type="NCBI Taxonomy" id="1220924"/>
    <lineage>
        <taxon>Eukaryota</taxon>
        <taxon>Fungi</taxon>
        <taxon>Dikarya</taxon>
        <taxon>Ascomycota</taxon>
        <taxon>Pezizomycotina</taxon>
        <taxon>Eurotiomycetes</taxon>
        <taxon>Chaetothyriomycetidae</taxon>
        <taxon>Chaetothyriales</taxon>
        <taxon>Cyphellophoraceae</taxon>
        <taxon>Cyphellophora</taxon>
    </lineage>
</organism>
<dbReference type="InParanoid" id="W2SEB6"/>
<dbReference type="InterPro" id="IPR050231">
    <property type="entry name" value="Iron_ascorbate_oxido_reductase"/>
</dbReference>
<evidence type="ECO:0000313" key="4">
    <source>
        <dbReference type="EMBL" id="ETN46960.1"/>
    </source>
</evidence>
<dbReference type="Proteomes" id="UP000030752">
    <property type="component" value="Unassembled WGS sequence"/>
</dbReference>
<dbReference type="VEuPathDB" id="FungiDB:HMPREF1541_01150"/>
<dbReference type="RefSeq" id="XP_008711672.1">
    <property type="nucleotide sequence ID" value="XM_008713450.1"/>
</dbReference>
<evidence type="ECO:0000256" key="2">
    <source>
        <dbReference type="SAM" id="Coils"/>
    </source>
</evidence>
<reference evidence="4 5" key="1">
    <citation type="submission" date="2013-03" db="EMBL/GenBank/DDBJ databases">
        <title>The Genome Sequence of Phialophora europaea CBS 101466.</title>
        <authorList>
            <consortium name="The Broad Institute Genomics Platform"/>
            <person name="Cuomo C."/>
            <person name="de Hoog S."/>
            <person name="Gorbushina A."/>
            <person name="Walker B."/>
            <person name="Young S.K."/>
            <person name="Zeng Q."/>
            <person name="Gargeya S."/>
            <person name="Fitzgerald M."/>
            <person name="Haas B."/>
            <person name="Abouelleil A."/>
            <person name="Allen A.W."/>
            <person name="Alvarado L."/>
            <person name="Arachchi H.M."/>
            <person name="Berlin A.M."/>
            <person name="Chapman S.B."/>
            <person name="Gainer-Dewar J."/>
            <person name="Goldberg J."/>
            <person name="Griggs A."/>
            <person name="Gujja S."/>
            <person name="Hansen M."/>
            <person name="Howarth C."/>
            <person name="Imamovic A."/>
            <person name="Ireland A."/>
            <person name="Larimer J."/>
            <person name="McCowan C."/>
            <person name="Murphy C."/>
            <person name="Pearson M."/>
            <person name="Poon T.W."/>
            <person name="Priest M."/>
            <person name="Roberts A."/>
            <person name="Saif S."/>
            <person name="Shea T."/>
            <person name="Sisk P."/>
            <person name="Sykes S."/>
            <person name="Wortman J."/>
            <person name="Nusbaum C."/>
            <person name="Birren B."/>
        </authorList>
    </citation>
    <scope>NUCLEOTIDE SEQUENCE [LARGE SCALE GENOMIC DNA]</scope>
    <source>
        <strain evidence="4 5">CBS 101466</strain>
    </source>
</reference>
<name>W2SEB6_CYPE1</name>